<name>A0A8J5MJI6_HOMAM</name>
<keyword evidence="1" id="KW-0489">Methyltransferase</keyword>
<dbReference type="GO" id="GO:0008168">
    <property type="term" value="F:methyltransferase activity"/>
    <property type="evidence" value="ECO:0007669"/>
    <property type="project" value="UniProtKB-KW"/>
</dbReference>
<dbReference type="EMBL" id="JAHLQT010046319">
    <property type="protein sequence ID" value="KAG7153769.1"/>
    <property type="molecule type" value="Genomic_DNA"/>
</dbReference>
<dbReference type="AlphaFoldDB" id="A0A8J5MJI6"/>
<sequence length="95" mass="10806">MFTDTYDVVVVSGAMCEGHVPVRGIDDMVRVTKPGGLVVISMRLEFLETVEEYRNRLEPHMNQLEQKGVWHKVARTVVPGYYCGKEGVVFSYRVV</sequence>
<evidence type="ECO:0000313" key="1">
    <source>
        <dbReference type="EMBL" id="KAG7153769.1"/>
    </source>
</evidence>
<dbReference type="GO" id="GO:0032259">
    <property type="term" value="P:methylation"/>
    <property type="evidence" value="ECO:0007669"/>
    <property type="project" value="UniProtKB-KW"/>
</dbReference>
<protein>
    <submittedName>
        <fullName evidence="1">Methyltransferase-like protein 27-like</fullName>
    </submittedName>
</protein>
<reference evidence="1" key="1">
    <citation type="journal article" date="2021" name="Sci. Adv.">
        <title>The American lobster genome reveals insights on longevity, neural, and immune adaptations.</title>
        <authorList>
            <person name="Polinski J.M."/>
            <person name="Zimin A.V."/>
            <person name="Clark K.F."/>
            <person name="Kohn A.B."/>
            <person name="Sadowski N."/>
            <person name="Timp W."/>
            <person name="Ptitsyn A."/>
            <person name="Khanna P."/>
            <person name="Romanova D.Y."/>
            <person name="Williams P."/>
            <person name="Greenwood S.J."/>
            <person name="Moroz L.L."/>
            <person name="Walt D.R."/>
            <person name="Bodnar A.G."/>
        </authorList>
    </citation>
    <scope>NUCLEOTIDE SEQUENCE</scope>
    <source>
        <strain evidence="1">GMGI-L3</strain>
    </source>
</reference>
<dbReference type="Gene3D" id="3.40.50.150">
    <property type="entry name" value="Vaccinia Virus protein VP39"/>
    <property type="match status" value="1"/>
</dbReference>
<gene>
    <name evidence="1" type="primary">Mettl27-L</name>
    <name evidence="1" type="ORF">Hamer_G009452</name>
</gene>
<dbReference type="InterPro" id="IPR029063">
    <property type="entry name" value="SAM-dependent_MTases_sf"/>
</dbReference>
<dbReference type="Proteomes" id="UP000747542">
    <property type="component" value="Unassembled WGS sequence"/>
</dbReference>
<accession>A0A8J5MJI6</accession>
<keyword evidence="2" id="KW-1185">Reference proteome</keyword>
<comment type="caution">
    <text evidence="1">The sequence shown here is derived from an EMBL/GenBank/DDBJ whole genome shotgun (WGS) entry which is preliminary data.</text>
</comment>
<proteinExistence type="predicted"/>
<keyword evidence="1" id="KW-0808">Transferase</keyword>
<evidence type="ECO:0000313" key="2">
    <source>
        <dbReference type="Proteomes" id="UP000747542"/>
    </source>
</evidence>
<dbReference type="SUPFAM" id="SSF53335">
    <property type="entry name" value="S-adenosyl-L-methionine-dependent methyltransferases"/>
    <property type="match status" value="1"/>
</dbReference>
<organism evidence="1 2">
    <name type="scientific">Homarus americanus</name>
    <name type="common">American lobster</name>
    <dbReference type="NCBI Taxonomy" id="6706"/>
    <lineage>
        <taxon>Eukaryota</taxon>
        <taxon>Metazoa</taxon>
        <taxon>Ecdysozoa</taxon>
        <taxon>Arthropoda</taxon>
        <taxon>Crustacea</taxon>
        <taxon>Multicrustacea</taxon>
        <taxon>Malacostraca</taxon>
        <taxon>Eumalacostraca</taxon>
        <taxon>Eucarida</taxon>
        <taxon>Decapoda</taxon>
        <taxon>Pleocyemata</taxon>
        <taxon>Astacidea</taxon>
        <taxon>Nephropoidea</taxon>
        <taxon>Nephropidae</taxon>
        <taxon>Homarus</taxon>
    </lineage>
</organism>